<dbReference type="GO" id="GO:0048278">
    <property type="term" value="P:vesicle docking"/>
    <property type="evidence" value="ECO:0007669"/>
    <property type="project" value="TreeGrafter"/>
</dbReference>
<dbReference type="InterPro" id="IPR000727">
    <property type="entry name" value="T_SNARE_dom"/>
</dbReference>
<dbReference type="SUPFAM" id="SSF47661">
    <property type="entry name" value="t-snare proteins"/>
    <property type="match status" value="1"/>
</dbReference>
<evidence type="ECO:0000256" key="1">
    <source>
        <dbReference type="ARBA" id="ARBA00004409"/>
    </source>
</evidence>
<feature type="domain" description="T-SNARE coiled-coil homology" evidence="10">
    <location>
        <begin position="199"/>
        <end position="261"/>
    </location>
</feature>
<dbReference type="InterPro" id="IPR045242">
    <property type="entry name" value="Syntaxin"/>
</dbReference>
<dbReference type="PANTHER" id="PTHR19957:SF83">
    <property type="entry name" value="SYNTAXIN-16"/>
    <property type="match status" value="1"/>
</dbReference>
<evidence type="ECO:0000313" key="12">
    <source>
        <dbReference type="Proteomes" id="UP000007797"/>
    </source>
</evidence>
<keyword evidence="3" id="KW-0813">Transport</keyword>
<proteinExistence type="inferred from homology"/>
<dbReference type="Gene3D" id="1.20.58.70">
    <property type="match status" value="1"/>
</dbReference>
<dbReference type="Proteomes" id="UP000007797">
    <property type="component" value="Unassembled WGS sequence"/>
</dbReference>
<evidence type="ECO:0000256" key="2">
    <source>
        <dbReference type="ARBA" id="ARBA00009063"/>
    </source>
</evidence>
<dbReference type="GO" id="GO:0006886">
    <property type="term" value="P:intracellular protein transport"/>
    <property type="evidence" value="ECO:0007669"/>
    <property type="project" value="TreeGrafter"/>
</dbReference>
<dbReference type="PANTHER" id="PTHR19957">
    <property type="entry name" value="SYNTAXIN"/>
    <property type="match status" value="1"/>
</dbReference>
<keyword evidence="8" id="KW-0175">Coiled coil</keyword>
<dbReference type="CDD" id="cd15845">
    <property type="entry name" value="SNARE_syntaxin16"/>
    <property type="match status" value="1"/>
</dbReference>
<gene>
    <name evidence="11" type="primary">syn16A</name>
    <name evidence="11" type="ORF">DFA_01638</name>
</gene>
<keyword evidence="5" id="KW-0653">Protein transport</keyword>
<evidence type="ECO:0000256" key="9">
    <source>
        <dbReference type="ARBA" id="ARBA00023136"/>
    </source>
</evidence>
<reference evidence="12" key="1">
    <citation type="journal article" date="2011" name="Genome Res.">
        <title>Phylogeny-wide analysis of social amoeba genomes highlights ancient origins for complex intercellular communication.</title>
        <authorList>
            <person name="Heidel A.J."/>
            <person name="Lawal H.M."/>
            <person name="Felder M."/>
            <person name="Schilde C."/>
            <person name="Helps N.R."/>
            <person name="Tunggal B."/>
            <person name="Rivero F."/>
            <person name="John U."/>
            <person name="Schleicher M."/>
            <person name="Eichinger L."/>
            <person name="Platzer M."/>
            <person name="Noegel A.A."/>
            <person name="Schaap P."/>
            <person name="Gloeckner G."/>
        </authorList>
    </citation>
    <scope>NUCLEOTIDE SEQUENCE [LARGE SCALE GENOMIC DNA]</scope>
    <source>
        <strain evidence="12">SH3</strain>
    </source>
</reference>
<keyword evidence="12" id="KW-1185">Reference proteome</keyword>
<dbReference type="GO" id="GO:0006906">
    <property type="term" value="P:vesicle fusion"/>
    <property type="evidence" value="ECO:0007669"/>
    <property type="project" value="TreeGrafter"/>
</dbReference>
<dbReference type="STRING" id="1054147.F4PTY4"/>
<keyword evidence="6" id="KW-1133">Transmembrane helix</keyword>
<dbReference type="GeneID" id="14873340"/>
<comment type="similarity">
    <text evidence="2">Belongs to the syntaxin family.</text>
</comment>
<comment type="subcellular location">
    <subcellularLocation>
        <location evidence="1">Golgi apparatus membrane</location>
        <topology evidence="1">Single-pass type IV membrane protein</topology>
    </subcellularLocation>
</comment>
<keyword evidence="4" id="KW-0812">Transmembrane</keyword>
<evidence type="ECO:0000256" key="3">
    <source>
        <dbReference type="ARBA" id="ARBA00022448"/>
    </source>
</evidence>
<protein>
    <submittedName>
        <fullName evidence="11">t-SNARE family protein</fullName>
    </submittedName>
</protein>
<dbReference type="InterPro" id="IPR010989">
    <property type="entry name" value="SNARE"/>
</dbReference>
<keyword evidence="9" id="KW-0472">Membrane</keyword>
<name>F4PTY4_CACFS</name>
<dbReference type="AlphaFoldDB" id="F4PTY4"/>
<dbReference type="EMBL" id="GL883010">
    <property type="protein sequence ID" value="EGG21752.1"/>
    <property type="molecule type" value="Genomic_DNA"/>
</dbReference>
<keyword evidence="7" id="KW-0333">Golgi apparatus</keyword>
<evidence type="ECO:0000256" key="7">
    <source>
        <dbReference type="ARBA" id="ARBA00023034"/>
    </source>
</evidence>
<dbReference type="OrthoDB" id="28875at2759"/>
<dbReference type="PROSITE" id="PS50192">
    <property type="entry name" value="T_SNARE"/>
    <property type="match status" value="1"/>
</dbReference>
<dbReference type="RefSeq" id="XP_004359602.1">
    <property type="nucleotide sequence ID" value="XM_004359545.1"/>
</dbReference>
<evidence type="ECO:0000256" key="4">
    <source>
        <dbReference type="ARBA" id="ARBA00022692"/>
    </source>
</evidence>
<evidence type="ECO:0000313" key="11">
    <source>
        <dbReference type="EMBL" id="EGG21752.1"/>
    </source>
</evidence>
<evidence type="ECO:0000256" key="8">
    <source>
        <dbReference type="ARBA" id="ARBA00023054"/>
    </source>
</evidence>
<dbReference type="OMA" id="DFRRCHA"/>
<dbReference type="GO" id="GO:0000139">
    <property type="term" value="C:Golgi membrane"/>
    <property type="evidence" value="ECO:0007669"/>
    <property type="project" value="UniProtKB-SubCell"/>
</dbReference>
<sequence length="286" mass="33416">MATRDKTPTFLRFKDEYKNSRPRNFNERDRTNQPLMHGDAIQLQPIGVAPQWIRIHDIEANISRIKVKMEELSKFHQQSITNFDADGDDSKIDILTDGIASVFKQTHRMIKELGNNRDLTAEEVKVKKNIQSAMSSKLQELSQTFRKKQRNYLNLLQKNATTYNWLKNGQQQEEISDEEEEFRQIGFTKEQIDLVDEMEEQVMSRDREIKKIVKSINDLSTLLQDISILVIQQGTIFDQIEYNLEQTETSLVGANKELVETDNLHKSYRSRLFITMVFVAIIKAFI</sequence>
<accession>F4PTY4</accession>
<dbReference type="GO" id="GO:0000149">
    <property type="term" value="F:SNARE binding"/>
    <property type="evidence" value="ECO:0007669"/>
    <property type="project" value="TreeGrafter"/>
</dbReference>
<evidence type="ECO:0000259" key="10">
    <source>
        <dbReference type="PROSITE" id="PS50192"/>
    </source>
</evidence>
<evidence type="ECO:0000256" key="6">
    <source>
        <dbReference type="ARBA" id="ARBA00022989"/>
    </source>
</evidence>
<dbReference type="SMART" id="SM00397">
    <property type="entry name" value="t_SNARE"/>
    <property type="match status" value="1"/>
</dbReference>
<dbReference type="GO" id="GO:0005484">
    <property type="term" value="F:SNAP receptor activity"/>
    <property type="evidence" value="ECO:0007669"/>
    <property type="project" value="TreeGrafter"/>
</dbReference>
<dbReference type="KEGG" id="dfa:DFA_01638"/>
<dbReference type="GO" id="GO:0031201">
    <property type="term" value="C:SNARE complex"/>
    <property type="evidence" value="ECO:0007669"/>
    <property type="project" value="TreeGrafter"/>
</dbReference>
<organism evidence="11 12">
    <name type="scientific">Cavenderia fasciculata</name>
    <name type="common">Slime mold</name>
    <name type="synonym">Dictyostelium fasciculatum</name>
    <dbReference type="NCBI Taxonomy" id="261658"/>
    <lineage>
        <taxon>Eukaryota</taxon>
        <taxon>Amoebozoa</taxon>
        <taxon>Evosea</taxon>
        <taxon>Eumycetozoa</taxon>
        <taxon>Dictyostelia</taxon>
        <taxon>Acytosteliales</taxon>
        <taxon>Cavenderiaceae</taxon>
        <taxon>Cavenderia</taxon>
    </lineage>
</organism>
<evidence type="ECO:0000256" key="5">
    <source>
        <dbReference type="ARBA" id="ARBA00022927"/>
    </source>
</evidence>